<sequence>LFQTSSAEVSSLLSWVCWETIRSDDDTTDADTRAFLFHSLASRGIALIRRLSFIHKLRCFQVPKFTFMPTTDAAAVIADKLDIYDTSGKIFAIEGIYVLLGLFSGNWRSSPFRSLVDLSSSGFCLRVRISSVGYAAINLIILLVNLGRGIWHFHLIIDSLILFTLKSHFS</sequence>
<organism evidence="1 2">
    <name type="scientific">Parascaris equorum</name>
    <name type="common">Equine roundworm</name>
    <dbReference type="NCBI Taxonomy" id="6256"/>
    <lineage>
        <taxon>Eukaryota</taxon>
        <taxon>Metazoa</taxon>
        <taxon>Ecdysozoa</taxon>
        <taxon>Nematoda</taxon>
        <taxon>Chromadorea</taxon>
        <taxon>Rhabditida</taxon>
        <taxon>Spirurina</taxon>
        <taxon>Ascaridomorpha</taxon>
        <taxon>Ascaridoidea</taxon>
        <taxon>Ascarididae</taxon>
        <taxon>Parascaris</taxon>
    </lineage>
</organism>
<name>A0A914S0C0_PAREQ</name>
<evidence type="ECO:0000313" key="2">
    <source>
        <dbReference type="WBParaSite" id="PEQ_0001202301-mRNA-1"/>
    </source>
</evidence>
<dbReference type="AlphaFoldDB" id="A0A914S0C0"/>
<protein>
    <submittedName>
        <fullName evidence="2">Uncharacterized protein</fullName>
    </submittedName>
</protein>
<evidence type="ECO:0000313" key="1">
    <source>
        <dbReference type="Proteomes" id="UP000887564"/>
    </source>
</evidence>
<proteinExistence type="predicted"/>
<keyword evidence="1" id="KW-1185">Reference proteome</keyword>
<accession>A0A914S0C0</accession>
<dbReference type="WBParaSite" id="PEQ_0001202301-mRNA-1">
    <property type="protein sequence ID" value="PEQ_0001202301-mRNA-1"/>
    <property type="gene ID" value="PEQ_0001202301"/>
</dbReference>
<dbReference type="Proteomes" id="UP000887564">
    <property type="component" value="Unplaced"/>
</dbReference>
<reference evidence="2" key="1">
    <citation type="submission" date="2022-11" db="UniProtKB">
        <authorList>
            <consortium name="WormBaseParasite"/>
        </authorList>
    </citation>
    <scope>IDENTIFICATION</scope>
</reference>